<dbReference type="PANTHER" id="PTHR22792:SF140">
    <property type="entry name" value="ACHILLES, ISOFORM A"/>
    <property type="match status" value="1"/>
</dbReference>
<gene>
    <name evidence="6" type="ORF">ODALV1_LOCUS7032</name>
</gene>
<dbReference type="SUPFAM" id="SSF46785">
    <property type="entry name" value="Winged helix' DNA-binding domain"/>
    <property type="match status" value="1"/>
</dbReference>
<dbReference type="Pfam" id="PF05383">
    <property type="entry name" value="La"/>
    <property type="match status" value="1"/>
</dbReference>
<feature type="compositionally biased region" description="Basic and acidic residues" evidence="3">
    <location>
        <begin position="125"/>
        <end position="150"/>
    </location>
</feature>
<proteinExistence type="predicted"/>
<feature type="compositionally biased region" description="Low complexity" evidence="3">
    <location>
        <begin position="285"/>
        <end position="305"/>
    </location>
</feature>
<feature type="compositionally biased region" description="Basic and acidic residues" evidence="3">
    <location>
        <begin position="549"/>
        <end position="562"/>
    </location>
</feature>
<dbReference type="SMART" id="SM00715">
    <property type="entry name" value="LA"/>
    <property type="match status" value="1"/>
</dbReference>
<feature type="region of interest" description="Disordered" evidence="3">
    <location>
        <begin position="276"/>
        <end position="311"/>
    </location>
</feature>
<dbReference type="Proteomes" id="UP001642540">
    <property type="component" value="Unassembled WGS sequence"/>
</dbReference>
<dbReference type="PROSITE" id="PS51938">
    <property type="entry name" value="SUZ_C"/>
    <property type="match status" value="1"/>
</dbReference>
<dbReference type="InterPro" id="IPR036388">
    <property type="entry name" value="WH-like_DNA-bd_sf"/>
</dbReference>
<evidence type="ECO:0000313" key="7">
    <source>
        <dbReference type="Proteomes" id="UP001642540"/>
    </source>
</evidence>
<feature type="domain" description="HTH La-type RNA-binding" evidence="4">
    <location>
        <begin position="452"/>
        <end position="543"/>
    </location>
</feature>
<dbReference type="Gene3D" id="1.10.10.10">
    <property type="entry name" value="Winged helix-like DNA-binding domain superfamily/Winged helix DNA-binding domain"/>
    <property type="match status" value="1"/>
</dbReference>
<feature type="compositionally biased region" description="Low complexity" evidence="3">
    <location>
        <begin position="114"/>
        <end position="124"/>
    </location>
</feature>
<dbReference type="EMBL" id="CAXLJM020000022">
    <property type="protein sequence ID" value="CAL8088366.1"/>
    <property type="molecule type" value="Genomic_DNA"/>
</dbReference>
<evidence type="ECO:0000259" key="5">
    <source>
        <dbReference type="PROSITE" id="PS51938"/>
    </source>
</evidence>
<reference evidence="6 7" key="1">
    <citation type="submission" date="2024-08" db="EMBL/GenBank/DDBJ databases">
        <authorList>
            <person name="Cucini C."/>
            <person name="Frati F."/>
        </authorList>
    </citation>
    <scope>NUCLEOTIDE SEQUENCE [LARGE SCALE GENOMIC DNA]</scope>
</reference>
<dbReference type="PANTHER" id="PTHR22792">
    <property type="entry name" value="LUPUS LA PROTEIN-RELATED"/>
    <property type="match status" value="1"/>
</dbReference>
<feature type="compositionally biased region" description="Low complexity" evidence="3">
    <location>
        <begin position="567"/>
        <end position="584"/>
    </location>
</feature>
<feature type="compositionally biased region" description="Low complexity" evidence="3">
    <location>
        <begin position="428"/>
        <end position="442"/>
    </location>
</feature>
<feature type="compositionally biased region" description="Polar residues" evidence="3">
    <location>
        <begin position="594"/>
        <end position="609"/>
    </location>
</feature>
<evidence type="ECO:0008006" key="8">
    <source>
        <dbReference type="Google" id="ProtNLM"/>
    </source>
</evidence>
<sequence>MLCGLWHNIYLLRKKILRLRQSNELISVTKSANMTNTTEEVTATRNRSEEEATMIKMMMMMPSGASCEAPPMHCSTSSDPELSTEANELVVTAAAGNAAKAARKVGYGLRRTNNNINLRTSNSSREAEHDKDNATAENMGRDTAKVHNGSDDDDVDDGEKNESTTLKTWSGMNTTTMASSGVDDDDYGLLSLFNEEEDGAYKTCSSATLSQSVHIIQPEEQPKALIATIGLFLVQTWNWLHYLFVTIIFLNLFSADKKADKSSNFEVAHNFCGGGSVQGGETETEFTTSSDTTVVEESSSPTSSVGNMSPNTCSIQNQEETVEKAEEAIIMAATTTTTMEMTAQEKVEAAVQEQQQKPQIQIILSEVPEKIEQEDDNEVDEGVEEGEEVVVEMGVALARRDSVDSYTSSEGSGNLGDAEEDNISCDKSSTSTEENENNDTNNMIDSSSTTGEESGKPLSQKIVSQVEAMFSDEHLSKDGFLLKHVRRRSDGFVSLKLVAGLRKVKQISRDFPAVLNALRDSTKLEINAEGTKIRRAEPLSAFLKSVPIKAKEKGPGKDKEGSSNDENQQPPASNNQQNNKSPSRSGKDIFDNIRSGNNQNGTRRNSTQHQNNANNGSGNQSRRNSSAYNQNHRKSSNTSNTSSNNSSRHNSFSKPPPSSSSHPADLLRNVYSSVVAYSSSGEESQSPQVGRRRGGSLPIAALQRSSGTAYLSPNSSPPSNGAFITIGPNGARPKSNSYCEGASPTTMSTWLCRRKASASSRLSSGELTFSGVVRQPRGPDGTKGFASGYRAMILEERLQQQTSSAVSA</sequence>
<dbReference type="InterPro" id="IPR036390">
    <property type="entry name" value="WH_DNA-bd_sf"/>
</dbReference>
<feature type="region of interest" description="Disordered" evidence="3">
    <location>
        <begin position="546"/>
        <end position="665"/>
    </location>
</feature>
<evidence type="ECO:0000256" key="2">
    <source>
        <dbReference type="PROSITE-ProRule" id="PRU00332"/>
    </source>
</evidence>
<comment type="caution">
    <text evidence="6">The sequence shown here is derived from an EMBL/GenBank/DDBJ whole genome shotgun (WGS) entry which is preliminary data.</text>
</comment>
<keyword evidence="7" id="KW-1185">Reference proteome</keyword>
<feature type="compositionally biased region" description="Low complexity" evidence="3">
    <location>
        <begin position="610"/>
        <end position="627"/>
    </location>
</feature>
<organism evidence="6 7">
    <name type="scientific">Orchesella dallaii</name>
    <dbReference type="NCBI Taxonomy" id="48710"/>
    <lineage>
        <taxon>Eukaryota</taxon>
        <taxon>Metazoa</taxon>
        <taxon>Ecdysozoa</taxon>
        <taxon>Arthropoda</taxon>
        <taxon>Hexapoda</taxon>
        <taxon>Collembola</taxon>
        <taxon>Entomobryomorpha</taxon>
        <taxon>Entomobryoidea</taxon>
        <taxon>Orchesellidae</taxon>
        <taxon>Orchesellinae</taxon>
        <taxon>Orchesella</taxon>
    </lineage>
</organism>
<accession>A0ABP1Q870</accession>
<feature type="region of interest" description="Disordered" evidence="3">
    <location>
        <begin position="401"/>
        <end position="459"/>
    </location>
</feature>
<feature type="domain" description="SUZ-C" evidence="5">
    <location>
        <begin position="745"/>
        <end position="789"/>
    </location>
</feature>
<dbReference type="PROSITE" id="PS50961">
    <property type="entry name" value="HTH_LA"/>
    <property type="match status" value="1"/>
</dbReference>
<evidence type="ECO:0000259" key="4">
    <source>
        <dbReference type="PROSITE" id="PS50961"/>
    </source>
</evidence>
<dbReference type="InterPro" id="IPR024642">
    <property type="entry name" value="SUZ-C"/>
</dbReference>
<dbReference type="InterPro" id="IPR045180">
    <property type="entry name" value="La_dom_prot"/>
</dbReference>
<dbReference type="InterPro" id="IPR006630">
    <property type="entry name" value="La_HTH"/>
</dbReference>
<protein>
    <recommendedName>
        <fullName evidence="8">La-related protein 6</fullName>
    </recommendedName>
</protein>
<evidence type="ECO:0000313" key="6">
    <source>
        <dbReference type="EMBL" id="CAL8088366.1"/>
    </source>
</evidence>
<name>A0ABP1Q870_9HEXA</name>
<evidence type="ECO:0000256" key="1">
    <source>
        <dbReference type="ARBA" id="ARBA00022884"/>
    </source>
</evidence>
<feature type="region of interest" description="Disordered" evidence="3">
    <location>
        <begin position="114"/>
        <end position="168"/>
    </location>
</feature>
<evidence type="ECO:0000256" key="3">
    <source>
        <dbReference type="SAM" id="MobiDB-lite"/>
    </source>
</evidence>
<keyword evidence="1 2" id="KW-0694">RNA-binding</keyword>
<feature type="compositionally biased region" description="Polar residues" evidence="3">
    <location>
        <begin position="443"/>
        <end position="452"/>
    </location>
</feature>
<feature type="compositionally biased region" description="Low complexity" evidence="3">
    <location>
        <begin position="636"/>
        <end position="663"/>
    </location>
</feature>
<dbReference type="Pfam" id="PF12901">
    <property type="entry name" value="SUZ-C"/>
    <property type="match status" value="1"/>
</dbReference>